<dbReference type="AlphaFoldDB" id="W1X108"/>
<proteinExistence type="predicted"/>
<name>W1X108_9ZZZZ</name>
<dbReference type="EMBL" id="AZMM01018074">
    <property type="protein sequence ID" value="ETJ24008.1"/>
    <property type="molecule type" value="Genomic_DNA"/>
</dbReference>
<reference evidence="1" key="1">
    <citation type="submission" date="2013-12" db="EMBL/GenBank/DDBJ databases">
        <title>A Varibaculum cambriense genome reconstructed from a premature infant gut community with otherwise low bacterial novelty that shifts toward anaerobic metabolism during the third week of life.</title>
        <authorList>
            <person name="Brown C.T."/>
            <person name="Sharon I."/>
            <person name="Thomas B.C."/>
            <person name="Castelle C.J."/>
            <person name="Morowitz M.J."/>
            <person name="Banfield J.F."/>
        </authorList>
    </citation>
    <scope>NUCLEOTIDE SEQUENCE</scope>
</reference>
<feature type="non-terminal residue" evidence="1">
    <location>
        <position position="1"/>
    </location>
</feature>
<sequence>LDKKEVQYLLELVQEKFPAVAINLYSGKDWFAEQIDKWVQEEADITGENPILQSLVSVVEGRTSIHKLLLIGEAITIQNLHDSLQNTNFPKT</sequence>
<evidence type="ECO:0000313" key="1">
    <source>
        <dbReference type="EMBL" id="ETJ24008.1"/>
    </source>
</evidence>
<feature type="non-terminal residue" evidence="1">
    <location>
        <position position="92"/>
    </location>
</feature>
<dbReference type="Gene3D" id="3.30.1240.10">
    <property type="match status" value="1"/>
</dbReference>
<dbReference type="GO" id="GO:0016787">
    <property type="term" value="F:hydrolase activity"/>
    <property type="evidence" value="ECO:0007669"/>
    <property type="project" value="UniProtKB-KW"/>
</dbReference>
<accession>W1X108</accession>
<comment type="caution">
    <text evidence="1">The sequence shown here is derived from an EMBL/GenBank/DDBJ whole genome shotgun (WGS) entry which is preliminary data.</text>
</comment>
<keyword evidence="1" id="KW-0378">Hydrolase</keyword>
<protein>
    <submittedName>
        <fullName evidence="1">Cof-like protein hydrolase</fullName>
    </submittedName>
</protein>
<gene>
    <name evidence="1" type="ORF">Q604_UNBC18074G0001</name>
</gene>
<organism evidence="1">
    <name type="scientific">human gut metagenome</name>
    <dbReference type="NCBI Taxonomy" id="408170"/>
    <lineage>
        <taxon>unclassified sequences</taxon>
        <taxon>metagenomes</taxon>
        <taxon>organismal metagenomes</taxon>
    </lineage>
</organism>